<dbReference type="InterPro" id="IPR028468">
    <property type="entry name" value="Smc1_ABC"/>
</dbReference>
<comment type="caution">
    <text evidence="15">The sequence shown here is derived from an EMBL/GenBank/DDBJ whole genome shotgun (WGS) entry which is preliminary data.</text>
</comment>
<dbReference type="GO" id="GO:0007062">
    <property type="term" value="P:sister chromatid cohesion"/>
    <property type="evidence" value="ECO:0007669"/>
    <property type="project" value="InterPro"/>
</dbReference>
<dbReference type="EMBL" id="JAVYJV010000024">
    <property type="protein sequence ID" value="KAK4338711.1"/>
    <property type="molecule type" value="Genomic_DNA"/>
</dbReference>
<keyword evidence="6" id="KW-0498">Mitosis</keyword>
<dbReference type="GO" id="GO:0005524">
    <property type="term" value="F:ATP binding"/>
    <property type="evidence" value="ECO:0007669"/>
    <property type="project" value="InterPro"/>
</dbReference>
<comment type="similarity">
    <text evidence="3">Belongs to the SMC family. SMC1 subfamily.</text>
</comment>
<dbReference type="GO" id="GO:0003677">
    <property type="term" value="F:DNA binding"/>
    <property type="evidence" value="ECO:0007669"/>
    <property type="project" value="TreeGrafter"/>
</dbReference>
<dbReference type="CDD" id="cd03275">
    <property type="entry name" value="ABC_SMC1_euk"/>
    <property type="match status" value="2"/>
</dbReference>
<evidence type="ECO:0000256" key="13">
    <source>
        <dbReference type="SAM" id="MobiDB-lite"/>
    </source>
</evidence>
<accession>A0AAE1UT18</accession>
<dbReference type="GO" id="GO:0051321">
    <property type="term" value="P:meiotic cell cycle"/>
    <property type="evidence" value="ECO:0007669"/>
    <property type="project" value="UniProtKB-KW"/>
</dbReference>
<dbReference type="SMART" id="SM00968">
    <property type="entry name" value="SMC_hinge"/>
    <property type="match status" value="1"/>
</dbReference>
<keyword evidence="7 12" id="KW-0175">Coiled coil</keyword>
<evidence type="ECO:0000256" key="12">
    <source>
        <dbReference type="SAM" id="Coils"/>
    </source>
</evidence>
<evidence type="ECO:0000256" key="9">
    <source>
        <dbReference type="ARBA" id="ARBA00023254"/>
    </source>
</evidence>
<keyword evidence="16" id="KW-1185">Reference proteome</keyword>
<dbReference type="Gene3D" id="3.40.50.300">
    <property type="entry name" value="P-loop containing nucleotide triphosphate hydrolases"/>
    <property type="match status" value="2"/>
</dbReference>
<sequence>MPSPGKIHRLELENFKSYKGFQTIGPFYDFTAIIGPNGAGKSNLMDAISFVLGVRTGQLRGAQLKDLIYAFDDREKEQRGRRAFVRLVYLLSNGTEIQFTRAITSAGASEYRIDGKSVNWDEYNAKLKSLDILVKARNFLVFQLWYNYKQDQLKSLKQEYSLWQLFTIKKDIAKTNEELDAEEARVKEIVEKLWEYEIESSRKKKEQSGYMKEIALRERKIADRKSKLDKNYAVECFSEEEAHTPFAHTIGLHWLCILMCYEASEAVFAWYSILFGYLNFVHGIPYCCFTKILQDGWLEEHDLVKLKEEISRITSKIKSTSKELDKKREEKRRHADEVKKLQNDLRDITKQLDDLRQRSRDAGGKLQLADSQLETYHQIKEEAGMKTAKLRDEKEVLDRQQRADIDAQKNLEENLQQLENRKHELESQEKQMQTRLKKILDAVNKHDEELKRVKEEQREMKNKLRRSREKHDNLRKRLDEVEDQLRELKAERHENERDAKLSQAVETLKRLFPGVHGRMTDLCRPTQKKYNLAVTVAMGRYMDAVVVEDEQTGKECIKYLKEQRLPPQTFIPLQSVRIKQIIERLRTLGGTAKLVFDVIQFDQALEKAILFAVQNTIVCDDLKEAKHLSWSGERLKVVTVDGILLTKSGTMTGGTSGGMEARSHKWDDKKIEGLKKKKEGIESELEELGSIREMQLKESEASGRISGLEKKIHYAEIEKKSIADKLQNLEREKGSIENEIGHIQPELEQLNRKIDARAQEILSREGRINDIVDRIYKKFSASVGVKNIREYEENQLKAVQEMAEERLNLHNQQSKLKSQYVCSLIEVVEVETKEVELKSSMEKATEEIDDYKEEVLAWKSKYEECERQLQEWQKKISAETTSISKHNRQIKSKEGHIEQLNSRKQEILEKCELEQIELPTISDPMDTGESTPGPVFDFSTLSRTYQQNMKPAEREKREVDFTQKITGLISEIERTAPNLKALDQYKDLLKKEEDVTKEFEVAKNEEKKVTDEYNKVKAARYELFMKAFNHISGKIDKIYKQLTKSNTHPLGGTAYLNLDNEDEPFLHGIKYTAMPPTKRFRDMEQLSGGEKTVAALALLFSIHSFRPSPFFILDEVDAALDNLNVAKVAGFIRSKSCGGARLTQDPEEGCGFQSIVISLKDSFYDKAEALVGVYRDADRGCSRTLTFDLTKYRES</sequence>
<dbReference type="InterPro" id="IPR036277">
    <property type="entry name" value="SMC_hinge_sf"/>
</dbReference>
<dbReference type="InterPro" id="IPR010935">
    <property type="entry name" value="SMC_hinge"/>
</dbReference>
<keyword evidence="5" id="KW-0132">Cell division</keyword>
<keyword evidence="10" id="KW-0131">Cell cycle</keyword>
<keyword evidence="4" id="KW-0158">Chromosome</keyword>
<dbReference type="Gene3D" id="3.30.70.1620">
    <property type="match status" value="1"/>
</dbReference>
<dbReference type="Proteomes" id="UP001291623">
    <property type="component" value="Unassembled WGS sequence"/>
</dbReference>
<dbReference type="Pfam" id="PF06470">
    <property type="entry name" value="SMC_hinge"/>
    <property type="match status" value="1"/>
</dbReference>
<evidence type="ECO:0000259" key="14">
    <source>
        <dbReference type="SMART" id="SM00968"/>
    </source>
</evidence>
<protein>
    <recommendedName>
        <fullName evidence="11">Structural maintenance of chromosomes protein</fullName>
    </recommendedName>
</protein>
<dbReference type="InterPro" id="IPR024704">
    <property type="entry name" value="SMC"/>
</dbReference>
<comment type="subcellular location">
    <subcellularLocation>
        <location evidence="2">Chromosome</location>
    </subcellularLocation>
    <subcellularLocation>
        <location evidence="1 11">Nucleus</location>
    </subcellularLocation>
</comment>
<feature type="compositionally biased region" description="Basic and acidic residues" evidence="13">
    <location>
        <begin position="452"/>
        <end position="462"/>
    </location>
</feature>
<reference evidence="15" key="1">
    <citation type="submission" date="2023-12" db="EMBL/GenBank/DDBJ databases">
        <title>Genome assembly of Anisodus tanguticus.</title>
        <authorList>
            <person name="Wang Y.-J."/>
        </authorList>
    </citation>
    <scope>NUCLEOTIDE SEQUENCE</scope>
    <source>
        <strain evidence="15">KB-2021</strain>
        <tissue evidence="15">Leaf</tissue>
    </source>
</reference>
<dbReference type="GO" id="GO:0005634">
    <property type="term" value="C:nucleus"/>
    <property type="evidence" value="ECO:0007669"/>
    <property type="project" value="UniProtKB-SubCell"/>
</dbReference>
<feature type="coiled-coil region" evidence="12">
    <location>
        <begin position="303"/>
        <end position="358"/>
    </location>
</feature>
<keyword evidence="9" id="KW-0469">Meiosis</keyword>
<feature type="region of interest" description="Disordered" evidence="13">
    <location>
        <begin position="452"/>
        <end position="471"/>
    </location>
</feature>
<dbReference type="InterPro" id="IPR027417">
    <property type="entry name" value="P-loop_NTPase"/>
</dbReference>
<dbReference type="GO" id="GO:0008278">
    <property type="term" value="C:cohesin complex"/>
    <property type="evidence" value="ECO:0007669"/>
    <property type="project" value="InterPro"/>
</dbReference>
<evidence type="ECO:0000313" key="15">
    <source>
        <dbReference type="EMBL" id="KAK4338711.1"/>
    </source>
</evidence>
<dbReference type="GO" id="GO:0051301">
    <property type="term" value="P:cell division"/>
    <property type="evidence" value="ECO:0007669"/>
    <property type="project" value="UniProtKB-KW"/>
</dbReference>
<evidence type="ECO:0000256" key="2">
    <source>
        <dbReference type="ARBA" id="ARBA00004286"/>
    </source>
</evidence>
<evidence type="ECO:0000256" key="11">
    <source>
        <dbReference type="PIRNR" id="PIRNR005719"/>
    </source>
</evidence>
<dbReference type="AlphaFoldDB" id="A0AAE1UT18"/>
<dbReference type="Gene3D" id="1.20.1060.20">
    <property type="match status" value="1"/>
</dbReference>
<evidence type="ECO:0000256" key="10">
    <source>
        <dbReference type="ARBA" id="ARBA00023306"/>
    </source>
</evidence>
<dbReference type="PIRSF" id="PIRSF005719">
    <property type="entry name" value="SMC"/>
    <property type="match status" value="1"/>
</dbReference>
<dbReference type="GO" id="GO:0016887">
    <property type="term" value="F:ATP hydrolysis activity"/>
    <property type="evidence" value="ECO:0007669"/>
    <property type="project" value="InterPro"/>
</dbReference>
<gene>
    <name evidence="15" type="ORF">RND71_043198</name>
</gene>
<feature type="coiled-coil region" evidence="12">
    <location>
        <begin position="165"/>
        <end position="199"/>
    </location>
</feature>
<evidence type="ECO:0000256" key="7">
    <source>
        <dbReference type="ARBA" id="ARBA00023054"/>
    </source>
</evidence>
<evidence type="ECO:0000256" key="1">
    <source>
        <dbReference type="ARBA" id="ARBA00004123"/>
    </source>
</evidence>
<evidence type="ECO:0000256" key="4">
    <source>
        <dbReference type="ARBA" id="ARBA00022454"/>
    </source>
</evidence>
<dbReference type="Pfam" id="PF02463">
    <property type="entry name" value="SMC_N"/>
    <property type="match status" value="1"/>
</dbReference>
<dbReference type="PANTHER" id="PTHR18937:SF12">
    <property type="entry name" value="STRUCTURAL MAINTENANCE OF CHROMOSOMES PROTEIN"/>
    <property type="match status" value="1"/>
</dbReference>
<feature type="coiled-coil region" evidence="12">
    <location>
        <begin position="671"/>
        <end position="739"/>
    </location>
</feature>
<proteinExistence type="inferred from homology"/>
<dbReference type="PANTHER" id="PTHR18937">
    <property type="entry name" value="STRUCTURAL MAINTENANCE OF CHROMOSOMES SMC FAMILY MEMBER"/>
    <property type="match status" value="1"/>
</dbReference>
<dbReference type="SUPFAM" id="SSF52540">
    <property type="entry name" value="P-loop containing nucleoside triphosphate hydrolases"/>
    <property type="match status" value="1"/>
</dbReference>
<name>A0AAE1UT18_9SOLA</name>
<organism evidence="15 16">
    <name type="scientific">Anisodus tanguticus</name>
    <dbReference type="NCBI Taxonomy" id="243964"/>
    <lineage>
        <taxon>Eukaryota</taxon>
        <taxon>Viridiplantae</taxon>
        <taxon>Streptophyta</taxon>
        <taxon>Embryophyta</taxon>
        <taxon>Tracheophyta</taxon>
        <taxon>Spermatophyta</taxon>
        <taxon>Magnoliopsida</taxon>
        <taxon>eudicotyledons</taxon>
        <taxon>Gunneridae</taxon>
        <taxon>Pentapetalae</taxon>
        <taxon>asterids</taxon>
        <taxon>lamiids</taxon>
        <taxon>Solanales</taxon>
        <taxon>Solanaceae</taxon>
        <taxon>Solanoideae</taxon>
        <taxon>Hyoscyameae</taxon>
        <taxon>Anisodus</taxon>
    </lineage>
</organism>
<dbReference type="SUPFAM" id="SSF75553">
    <property type="entry name" value="Smc hinge domain"/>
    <property type="match status" value="1"/>
</dbReference>
<feature type="domain" description="SMC hinge" evidence="14">
    <location>
        <begin position="513"/>
        <end position="629"/>
    </location>
</feature>
<evidence type="ECO:0000256" key="3">
    <source>
        <dbReference type="ARBA" id="ARBA00005597"/>
    </source>
</evidence>
<keyword evidence="8 11" id="KW-0539">Nucleus</keyword>
<dbReference type="FunFam" id="1.20.1060.20:FF:000001">
    <property type="entry name" value="Structural maintenance of chromosomes 1A"/>
    <property type="match status" value="1"/>
</dbReference>
<evidence type="ECO:0000256" key="8">
    <source>
        <dbReference type="ARBA" id="ARBA00023242"/>
    </source>
</evidence>
<evidence type="ECO:0000256" key="6">
    <source>
        <dbReference type="ARBA" id="ARBA00022776"/>
    </source>
</evidence>
<dbReference type="InterPro" id="IPR003395">
    <property type="entry name" value="RecF/RecN/SMC_N"/>
</dbReference>
<feature type="coiled-coil region" evidence="12">
    <location>
        <begin position="788"/>
        <end position="917"/>
    </location>
</feature>
<evidence type="ECO:0000256" key="5">
    <source>
        <dbReference type="ARBA" id="ARBA00022618"/>
    </source>
</evidence>
<evidence type="ECO:0000313" key="16">
    <source>
        <dbReference type="Proteomes" id="UP001291623"/>
    </source>
</evidence>